<dbReference type="Pfam" id="PF13452">
    <property type="entry name" value="FAS1_DH_region"/>
    <property type="match status" value="1"/>
</dbReference>
<dbReference type="GO" id="GO:0019171">
    <property type="term" value="F:(3R)-hydroxyacyl-[acyl-carrier-protein] dehydratase activity"/>
    <property type="evidence" value="ECO:0007669"/>
    <property type="project" value="TreeGrafter"/>
</dbReference>
<feature type="domain" description="FAS1-like dehydratase" evidence="1">
    <location>
        <begin position="72"/>
        <end position="131"/>
    </location>
</feature>
<protein>
    <submittedName>
        <fullName evidence="2">Acyl-CoA dehydrogenase</fullName>
    </submittedName>
</protein>
<evidence type="ECO:0000259" key="1">
    <source>
        <dbReference type="Pfam" id="PF13452"/>
    </source>
</evidence>
<sequence length="157" mass="17246">MTDTPASSIGRTESAADVVAAASAEALSATLDYDTVPLEGDPLPLLWHWMFFKPMVRQSLIAADGHPAKGSFLPDLGLPRRMWAGGRLRFHTPLRIGDPIIRDSRIADVSVKEGRSGKLAFVTVKHDIRTSDTLAIEEEHDIVYRELALPGAPLHRR</sequence>
<accession>A0A158IN64</accession>
<dbReference type="STRING" id="326474.AWB65_05048"/>
<gene>
    <name evidence="2" type="ORF">AWB65_05048</name>
</gene>
<reference evidence="2" key="1">
    <citation type="submission" date="2016-01" db="EMBL/GenBank/DDBJ databases">
        <authorList>
            <person name="Peeters C."/>
        </authorList>
    </citation>
    <scope>NUCLEOTIDE SEQUENCE [LARGE SCALE GENOMIC DNA]</scope>
    <source>
        <strain evidence="2">LMG 22934</strain>
    </source>
</reference>
<dbReference type="SUPFAM" id="SSF54637">
    <property type="entry name" value="Thioesterase/thiol ester dehydrase-isomerase"/>
    <property type="match status" value="1"/>
</dbReference>
<comment type="caution">
    <text evidence="2">The sequence shown here is derived from an EMBL/GenBank/DDBJ whole genome shotgun (WGS) entry which is preliminary data.</text>
</comment>
<organism evidence="2 3">
    <name type="scientific">Caballeronia humi</name>
    <dbReference type="NCBI Taxonomy" id="326474"/>
    <lineage>
        <taxon>Bacteria</taxon>
        <taxon>Pseudomonadati</taxon>
        <taxon>Pseudomonadota</taxon>
        <taxon>Betaproteobacteria</taxon>
        <taxon>Burkholderiales</taxon>
        <taxon>Burkholderiaceae</taxon>
        <taxon>Caballeronia</taxon>
    </lineage>
</organism>
<dbReference type="Gene3D" id="3.10.129.10">
    <property type="entry name" value="Hotdog Thioesterase"/>
    <property type="match status" value="1"/>
</dbReference>
<dbReference type="InterPro" id="IPR052741">
    <property type="entry name" value="Mitochondrial_HTD2"/>
</dbReference>
<dbReference type="InterPro" id="IPR039569">
    <property type="entry name" value="FAS1-like_DH_region"/>
</dbReference>
<dbReference type="EMBL" id="FCNW02000037">
    <property type="protein sequence ID" value="SAL57500.1"/>
    <property type="molecule type" value="Genomic_DNA"/>
</dbReference>
<dbReference type="PANTHER" id="PTHR28152">
    <property type="entry name" value="HYDROXYACYL-THIOESTER DEHYDRATASE TYPE 2, MITOCHONDRIAL"/>
    <property type="match status" value="1"/>
</dbReference>
<keyword evidence="3" id="KW-1185">Reference proteome</keyword>
<dbReference type="InterPro" id="IPR029069">
    <property type="entry name" value="HotDog_dom_sf"/>
</dbReference>
<dbReference type="AlphaFoldDB" id="A0A158IN64"/>
<dbReference type="PANTHER" id="PTHR28152:SF1">
    <property type="entry name" value="HYDROXYACYL-THIOESTER DEHYDRATASE TYPE 2, MITOCHONDRIAL"/>
    <property type="match status" value="1"/>
</dbReference>
<proteinExistence type="predicted"/>
<name>A0A158IN64_9BURK</name>
<dbReference type="Proteomes" id="UP000054977">
    <property type="component" value="Unassembled WGS sequence"/>
</dbReference>
<evidence type="ECO:0000313" key="3">
    <source>
        <dbReference type="Proteomes" id="UP000054977"/>
    </source>
</evidence>
<evidence type="ECO:0000313" key="2">
    <source>
        <dbReference type="EMBL" id="SAL57500.1"/>
    </source>
</evidence>